<feature type="region of interest" description="Disordered" evidence="1">
    <location>
        <begin position="1"/>
        <end position="56"/>
    </location>
</feature>
<feature type="domain" description="Protein kinase" evidence="2">
    <location>
        <begin position="80"/>
        <end position="354"/>
    </location>
</feature>
<protein>
    <recommendedName>
        <fullName evidence="2">Protein kinase domain-containing protein</fullName>
    </recommendedName>
</protein>
<comment type="caution">
    <text evidence="3">The sequence shown here is derived from an EMBL/GenBank/DDBJ whole genome shotgun (WGS) entry which is preliminary data.</text>
</comment>
<organism evidence="3 4">
    <name type="scientific">Rehmannia glutinosa</name>
    <name type="common">Chinese foxglove</name>
    <dbReference type="NCBI Taxonomy" id="99300"/>
    <lineage>
        <taxon>Eukaryota</taxon>
        <taxon>Viridiplantae</taxon>
        <taxon>Streptophyta</taxon>
        <taxon>Embryophyta</taxon>
        <taxon>Tracheophyta</taxon>
        <taxon>Spermatophyta</taxon>
        <taxon>Magnoliopsida</taxon>
        <taxon>eudicotyledons</taxon>
        <taxon>Gunneridae</taxon>
        <taxon>Pentapetalae</taxon>
        <taxon>asterids</taxon>
        <taxon>lamiids</taxon>
        <taxon>Lamiales</taxon>
        <taxon>Orobanchaceae</taxon>
        <taxon>Rehmannieae</taxon>
        <taxon>Rehmannia</taxon>
    </lineage>
</organism>
<feature type="compositionally biased region" description="Polar residues" evidence="1">
    <location>
        <begin position="18"/>
        <end position="56"/>
    </location>
</feature>
<gene>
    <name evidence="3" type="ORF">DH2020_026031</name>
</gene>
<evidence type="ECO:0000259" key="2">
    <source>
        <dbReference type="PROSITE" id="PS50011"/>
    </source>
</evidence>
<feature type="compositionally biased region" description="Basic and acidic residues" evidence="1">
    <location>
        <begin position="8"/>
        <end position="17"/>
    </location>
</feature>
<evidence type="ECO:0000313" key="4">
    <source>
        <dbReference type="Proteomes" id="UP001318860"/>
    </source>
</evidence>
<dbReference type="Proteomes" id="UP001318860">
    <property type="component" value="Unassembled WGS sequence"/>
</dbReference>
<feature type="region of interest" description="Disordered" evidence="1">
    <location>
        <begin position="357"/>
        <end position="377"/>
    </location>
</feature>
<sequence length="391" mass="43922">MGCFHFYNGEKKEEPKTTRPNSALSSFADQRQSGSEFNSLNASDTSTESRGRSQFPNLSERASSLKVFTYSELKQATKNFSRTAKLGEGGFGCVFKGIMKSSEDPAKKIDVAGHKEWVTEVNVLGVVEHPNLVKLIGYCAEDDERGIQRLLIYEYMPNGSVEDHLSIKSVTPLSWAMRLRIALDAARGLAYLHEEMDFQIIFRDFKASNILLDEQWNAKLSDFGLARLGPPEGLTHVSTAVVGTMGYAAPEYVQTGRLTSKSDVWSYGVFLYELITGRRPIDRNRPRSEQKLLEWVKPYLSDAKKFQQILDPRLEGKQILKSPTSSRQTNRCLARLPKTRPKMSEVLEMVNQVVEASTGAANPQPPRRRVVKSKRKLSRDLKVKVKGGSLI</sequence>
<keyword evidence="4" id="KW-1185">Reference proteome</keyword>
<proteinExistence type="predicted"/>
<dbReference type="CDD" id="cd14066">
    <property type="entry name" value="STKc_IRAK"/>
    <property type="match status" value="1"/>
</dbReference>
<feature type="compositionally biased region" description="Basic residues" evidence="1">
    <location>
        <begin position="366"/>
        <end position="377"/>
    </location>
</feature>
<evidence type="ECO:0000313" key="3">
    <source>
        <dbReference type="EMBL" id="KAK6140233.1"/>
    </source>
</evidence>
<dbReference type="Pfam" id="PF00069">
    <property type="entry name" value="Pkinase"/>
    <property type="match status" value="1"/>
</dbReference>
<dbReference type="InterPro" id="IPR011009">
    <property type="entry name" value="Kinase-like_dom_sf"/>
</dbReference>
<dbReference type="EMBL" id="JABTTQ020000346">
    <property type="protein sequence ID" value="KAK6140233.1"/>
    <property type="molecule type" value="Genomic_DNA"/>
</dbReference>
<dbReference type="InterPro" id="IPR000719">
    <property type="entry name" value="Prot_kinase_dom"/>
</dbReference>
<dbReference type="InterPro" id="IPR050823">
    <property type="entry name" value="Plant_Ser_Thr_Prot_Kinase"/>
</dbReference>
<reference evidence="3 4" key="1">
    <citation type="journal article" date="2021" name="Comput. Struct. Biotechnol. J.">
        <title>De novo genome assembly of the potent medicinal plant Rehmannia glutinosa using nanopore technology.</title>
        <authorList>
            <person name="Ma L."/>
            <person name="Dong C."/>
            <person name="Song C."/>
            <person name="Wang X."/>
            <person name="Zheng X."/>
            <person name="Niu Y."/>
            <person name="Chen S."/>
            <person name="Feng W."/>
        </authorList>
    </citation>
    <scope>NUCLEOTIDE SEQUENCE [LARGE SCALE GENOMIC DNA]</scope>
    <source>
        <strain evidence="3">DH-2019</strain>
    </source>
</reference>
<dbReference type="Gene3D" id="1.10.510.10">
    <property type="entry name" value="Transferase(Phosphotransferase) domain 1"/>
    <property type="match status" value="1"/>
</dbReference>
<name>A0ABR0VY63_REHGL</name>
<evidence type="ECO:0000256" key="1">
    <source>
        <dbReference type="SAM" id="MobiDB-lite"/>
    </source>
</evidence>
<dbReference type="PROSITE" id="PS50011">
    <property type="entry name" value="PROTEIN_KINASE_DOM"/>
    <property type="match status" value="1"/>
</dbReference>
<dbReference type="PANTHER" id="PTHR45621">
    <property type="entry name" value="OS01G0588500 PROTEIN-RELATED"/>
    <property type="match status" value="1"/>
</dbReference>
<dbReference type="SUPFAM" id="SSF56112">
    <property type="entry name" value="Protein kinase-like (PK-like)"/>
    <property type="match status" value="1"/>
</dbReference>
<dbReference type="Gene3D" id="3.30.200.20">
    <property type="entry name" value="Phosphorylase Kinase, domain 1"/>
    <property type="match status" value="1"/>
</dbReference>
<accession>A0ABR0VY63</accession>